<dbReference type="Gene3D" id="3.40.190.10">
    <property type="entry name" value="Periplasmic binding protein-like II"/>
    <property type="match status" value="2"/>
</dbReference>
<dbReference type="InterPro" id="IPR036390">
    <property type="entry name" value="WH_DNA-bd_sf"/>
</dbReference>
<evidence type="ECO:0000313" key="7">
    <source>
        <dbReference type="Proteomes" id="UP000249341"/>
    </source>
</evidence>
<keyword evidence="2" id="KW-0805">Transcription regulation</keyword>
<dbReference type="Pfam" id="PF00126">
    <property type="entry name" value="HTH_1"/>
    <property type="match status" value="1"/>
</dbReference>
<dbReference type="OrthoDB" id="79118at2"/>
<evidence type="ECO:0000256" key="2">
    <source>
        <dbReference type="ARBA" id="ARBA00023015"/>
    </source>
</evidence>
<comment type="caution">
    <text evidence="6">The sequence shown here is derived from an EMBL/GenBank/DDBJ whole genome shotgun (WGS) entry which is preliminary data.</text>
</comment>
<dbReference type="PRINTS" id="PR00039">
    <property type="entry name" value="HTHLYSR"/>
</dbReference>
<keyword evidence="3 6" id="KW-0238">DNA-binding</keyword>
<organism evidence="6 7">
    <name type="scientific">Actinoplanes lutulentus</name>
    <dbReference type="NCBI Taxonomy" id="1287878"/>
    <lineage>
        <taxon>Bacteria</taxon>
        <taxon>Bacillati</taxon>
        <taxon>Actinomycetota</taxon>
        <taxon>Actinomycetes</taxon>
        <taxon>Micromonosporales</taxon>
        <taxon>Micromonosporaceae</taxon>
        <taxon>Actinoplanes</taxon>
    </lineage>
</organism>
<sequence>MFHTRDLRYFVAVAEHLHITRAAASLFVTQPALSKQIASLERSLGAPLFIRLHEGVALTPAGEALLPYARQIVELEEQATNDVLQAARSADKMTIGFWVSPANEVLSPAISAFCARQPSVRLRLRRADWSEPGAGVVGRRADVGLLETPHDRPVRGLRSHRVAVEDVVVAMASTHHLAQRQQLAPADLTDETVFVLPKEAKMLSGFRFAPTGAHRLANLEYVTTIDETVEGIVTGLGVCIVTPSLAAAHPHPGMVTVPLSDAEPGDYWVVWRPEDERKPEIQDLVACLISSAETWFVSLR</sequence>
<evidence type="ECO:0000256" key="1">
    <source>
        <dbReference type="ARBA" id="ARBA00009437"/>
    </source>
</evidence>
<dbReference type="FunFam" id="1.10.10.10:FF:000001">
    <property type="entry name" value="LysR family transcriptional regulator"/>
    <property type="match status" value="1"/>
</dbReference>
<dbReference type="Proteomes" id="UP000249341">
    <property type="component" value="Unassembled WGS sequence"/>
</dbReference>
<dbReference type="GO" id="GO:0003677">
    <property type="term" value="F:DNA binding"/>
    <property type="evidence" value="ECO:0007669"/>
    <property type="project" value="UniProtKB-KW"/>
</dbReference>
<evidence type="ECO:0000259" key="5">
    <source>
        <dbReference type="PROSITE" id="PS50931"/>
    </source>
</evidence>
<evidence type="ECO:0000256" key="3">
    <source>
        <dbReference type="ARBA" id="ARBA00023125"/>
    </source>
</evidence>
<reference evidence="6 7" key="1">
    <citation type="submission" date="2018-06" db="EMBL/GenBank/DDBJ databases">
        <title>Genomic Encyclopedia of Type Strains, Phase III (KMG-III): the genomes of soil and plant-associated and newly described type strains.</title>
        <authorList>
            <person name="Whitman W."/>
        </authorList>
    </citation>
    <scope>NUCLEOTIDE SEQUENCE [LARGE SCALE GENOMIC DNA]</scope>
    <source>
        <strain evidence="6 7">CGMCC 4.7090</strain>
    </source>
</reference>
<comment type="similarity">
    <text evidence="1">Belongs to the LysR transcriptional regulatory family.</text>
</comment>
<dbReference type="GO" id="GO:0032993">
    <property type="term" value="C:protein-DNA complex"/>
    <property type="evidence" value="ECO:0007669"/>
    <property type="project" value="TreeGrafter"/>
</dbReference>
<dbReference type="PANTHER" id="PTHR30346">
    <property type="entry name" value="TRANSCRIPTIONAL DUAL REGULATOR HCAR-RELATED"/>
    <property type="match status" value="1"/>
</dbReference>
<dbReference type="InterPro" id="IPR036388">
    <property type="entry name" value="WH-like_DNA-bd_sf"/>
</dbReference>
<gene>
    <name evidence="6" type="ORF">B0I29_120150</name>
</gene>
<dbReference type="SUPFAM" id="SSF46785">
    <property type="entry name" value="Winged helix' DNA-binding domain"/>
    <property type="match status" value="1"/>
</dbReference>
<dbReference type="RefSeq" id="WP_111653451.1">
    <property type="nucleotide sequence ID" value="NZ_JACHWI010000002.1"/>
</dbReference>
<evidence type="ECO:0000256" key="4">
    <source>
        <dbReference type="ARBA" id="ARBA00023163"/>
    </source>
</evidence>
<dbReference type="Pfam" id="PF03466">
    <property type="entry name" value="LysR_substrate"/>
    <property type="match status" value="1"/>
</dbReference>
<dbReference type="CDD" id="cd08414">
    <property type="entry name" value="PBP2_LTTR_aromatics_like"/>
    <property type="match status" value="1"/>
</dbReference>
<dbReference type="GO" id="GO:0003700">
    <property type="term" value="F:DNA-binding transcription factor activity"/>
    <property type="evidence" value="ECO:0007669"/>
    <property type="project" value="InterPro"/>
</dbReference>
<protein>
    <submittedName>
        <fullName evidence="6">DNA-binding transcriptional LysR family regulator</fullName>
    </submittedName>
</protein>
<dbReference type="AlphaFoldDB" id="A0A327Z1H0"/>
<dbReference type="PANTHER" id="PTHR30346:SF0">
    <property type="entry name" value="HCA OPERON TRANSCRIPTIONAL ACTIVATOR HCAR"/>
    <property type="match status" value="1"/>
</dbReference>
<dbReference type="InterPro" id="IPR005119">
    <property type="entry name" value="LysR_subst-bd"/>
</dbReference>
<accession>A0A327Z1H0</accession>
<keyword evidence="4" id="KW-0804">Transcription</keyword>
<feature type="domain" description="HTH lysR-type" evidence="5">
    <location>
        <begin position="2"/>
        <end position="59"/>
    </location>
</feature>
<name>A0A327Z1H0_9ACTN</name>
<dbReference type="InterPro" id="IPR000847">
    <property type="entry name" value="LysR_HTH_N"/>
</dbReference>
<dbReference type="Gene3D" id="1.10.10.10">
    <property type="entry name" value="Winged helix-like DNA-binding domain superfamily/Winged helix DNA-binding domain"/>
    <property type="match status" value="1"/>
</dbReference>
<dbReference type="EMBL" id="QLMJ01000020">
    <property type="protein sequence ID" value="RAK28382.1"/>
    <property type="molecule type" value="Genomic_DNA"/>
</dbReference>
<keyword evidence="7" id="KW-1185">Reference proteome</keyword>
<dbReference type="SUPFAM" id="SSF53850">
    <property type="entry name" value="Periplasmic binding protein-like II"/>
    <property type="match status" value="1"/>
</dbReference>
<evidence type="ECO:0000313" key="6">
    <source>
        <dbReference type="EMBL" id="RAK28382.1"/>
    </source>
</evidence>
<dbReference type="PROSITE" id="PS50931">
    <property type="entry name" value="HTH_LYSR"/>
    <property type="match status" value="1"/>
</dbReference>
<proteinExistence type="inferred from homology"/>